<organism evidence="13 14">
    <name type="scientific">Nocardia jiangsuensis</name>
    <dbReference type="NCBI Taxonomy" id="1691563"/>
    <lineage>
        <taxon>Bacteria</taxon>
        <taxon>Bacillati</taxon>
        <taxon>Actinomycetota</taxon>
        <taxon>Actinomycetes</taxon>
        <taxon>Mycobacteriales</taxon>
        <taxon>Nocardiaceae</taxon>
        <taxon>Nocardia</taxon>
    </lineage>
</organism>
<evidence type="ECO:0000256" key="6">
    <source>
        <dbReference type="ARBA" id="ARBA00023136"/>
    </source>
</evidence>
<dbReference type="Pfam" id="PF22618">
    <property type="entry name" value="RskA_N"/>
    <property type="match status" value="1"/>
</dbReference>
<comment type="caution">
    <text evidence="13">The sequence shown here is derived from an EMBL/GenBank/DDBJ whole genome shotgun (WGS) entry which is preliminary data.</text>
</comment>
<dbReference type="PANTHER" id="PTHR37461">
    <property type="entry name" value="ANTI-SIGMA-K FACTOR RSKA"/>
    <property type="match status" value="1"/>
</dbReference>
<keyword evidence="3 10" id="KW-0812">Transmembrane</keyword>
<sequence>MPDTDRDDLLDLAPLYALDAVDQHERAAIEERLARADASLAARFADTVDRTHDVLGELSAVDAVPPPPELEGRLLAALDQLQPGTVRDIRSARRFSGKQLGWLATAAAVLVAAVVGGAVLAGRDSGSPDTRITAATVLEQADARAATVAVPSGGSITVNSSSALGAAAISFAAMPELPADRDYQLWIIHPGGDPLPDAVVPGSGEVIARYAAADTIAVTVEPAGGSQAPSGAPIAAMVMD</sequence>
<dbReference type="InterPro" id="IPR051474">
    <property type="entry name" value="Anti-sigma-K/W_factor"/>
</dbReference>
<dbReference type="InterPro" id="IPR041916">
    <property type="entry name" value="Anti_sigma_zinc_sf"/>
</dbReference>
<feature type="domain" description="Anti-sigma K factor RskA C-terminal" evidence="11">
    <location>
        <begin position="104"/>
        <end position="231"/>
    </location>
</feature>
<dbReference type="PANTHER" id="PTHR37461:SF1">
    <property type="entry name" value="ANTI-SIGMA-K FACTOR RSKA"/>
    <property type="match status" value="1"/>
</dbReference>
<evidence type="ECO:0000256" key="7">
    <source>
        <dbReference type="ARBA" id="ARBA00023163"/>
    </source>
</evidence>
<dbReference type="Proteomes" id="UP001595696">
    <property type="component" value="Unassembled WGS sequence"/>
</dbReference>
<dbReference type="EMBL" id="JBHSAX010000003">
    <property type="protein sequence ID" value="MFC3960845.1"/>
    <property type="molecule type" value="Genomic_DNA"/>
</dbReference>
<keyword evidence="7" id="KW-0804">Transcription</keyword>
<evidence type="ECO:0000256" key="2">
    <source>
        <dbReference type="ARBA" id="ARBA00022475"/>
    </source>
</evidence>
<evidence type="ECO:0000259" key="11">
    <source>
        <dbReference type="Pfam" id="PF10099"/>
    </source>
</evidence>
<keyword evidence="5" id="KW-0805">Transcription regulation</keyword>
<feature type="domain" description="Anti-sigma-K factor RskA N-terminal" evidence="12">
    <location>
        <begin position="9"/>
        <end position="55"/>
    </location>
</feature>
<evidence type="ECO:0000256" key="10">
    <source>
        <dbReference type="SAM" id="Phobius"/>
    </source>
</evidence>
<evidence type="ECO:0000313" key="14">
    <source>
        <dbReference type="Proteomes" id="UP001595696"/>
    </source>
</evidence>
<name>A0ABV8DLL2_9NOCA</name>
<protein>
    <recommendedName>
        <fullName evidence="9">Regulator of SigK</fullName>
    </recommendedName>
    <alternativeName>
        <fullName evidence="8">Sigma-K anti-sigma factor RskA</fullName>
    </alternativeName>
</protein>
<proteinExistence type="predicted"/>
<evidence type="ECO:0000256" key="3">
    <source>
        <dbReference type="ARBA" id="ARBA00022692"/>
    </source>
</evidence>
<dbReference type="Pfam" id="PF10099">
    <property type="entry name" value="RskA_C"/>
    <property type="match status" value="1"/>
</dbReference>
<dbReference type="RefSeq" id="WP_378610616.1">
    <property type="nucleotide sequence ID" value="NZ_JBHSAX010000003.1"/>
</dbReference>
<evidence type="ECO:0000256" key="8">
    <source>
        <dbReference type="ARBA" id="ARBA00029829"/>
    </source>
</evidence>
<keyword evidence="6 10" id="KW-0472">Membrane</keyword>
<dbReference type="InterPro" id="IPR018764">
    <property type="entry name" value="RskA_C"/>
</dbReference>
<dbReference type="InterPro" id="IPR053877">
    <property type="entry name" value="RskA_N"/>
</dbReference>
<keyword evidence="2" id="KW-1003">Cell membrane</keyword>
<evidence type="ECO:0000256" key="4">
    <source>
        <dbReference type="ARBA" id="ARBA00022989"/>
    </source>
</evidence>
<feature type="transmembrane region" description="Helical" evidence="10">
    <location>
        <begin position="100"/>
        <end position="121"/>
    </location>
</feature>
<dbReference type="Gene3D" id="1.10.10.1320">
    <property type="entry name" value="Anti-sigma factor, zinc-finger domain"/>
    <property type="match status" value="1"/>
</dbReference>
<reference evidence="14" key="1">
    <citation type="journal article" date="2019" name="Int. J. Syst. Evol. Microbiol.">
        <title>The Global Catalogue of Microorganisms (GCM) 10K type strain sequencing project: providing services to taxonomists for standard genome sequencing and annotation.</title>
        <authorList>
            <consortium name="The Broad Institute Genomics Platform"/>
            <consortium name="The Broad Institute Genome Sequencing Center for Infectious Disease"/>
            <person name="Wu L."/>
            <person name="Ma J."/>
        </authorList>
    </citation>
    <scope>NUCLEOTIDE SEQUENCE [LARGE SCALE GENOMIC DNA]</scope>
    <source>
        <strain evidence="14">CGMCC 4.7330</strain>
    </source>
</reference>
<keyword evidence="14" id="KW-1185">Reference proteome</keyword>
<evidence type="ECO:0000256" key="1">
    <source>
        <dbReference type="ARBA" id="ARBA00004162"/>
    </source>
</evidence>
<accession>A0ABV8DLL2</accession>
<evidence type="ECO:0000313" key="13">
    <source>
        <dbReference type="EMBL" id="MFC3960845.1"/>
    </source>
</evidence>
<keyword evidence="4 10" id="KW-1133">Transmembrane helix</keyword>
<evidence type="ECO:0000256" key="5">
    <source>
        <dbReference type="ARBA" id="ARBA00023015"/>
    </source>
</evidence>
<evidence type="ECO:0000259" key="12">
    <source>
        <dbReference type="Pfam" id="PF22618"/>
    </source>
</evidence>
<evidence type="ECO:0000256" key="9">
    <source>
        <dbReference type="ARBA" id="ARBA00030803"/>
    </source>
</evidence>
<comment type="subcellular location">
    <subcellularLocation>
        <location evidence="1">Cell membrane</location>
        <topology evidence="1">Single-pass membrane protein</topology>
    </subcellularLocation>
</comment>
<gene>
    <name evidence="13" type="ORF">ACFO0B_02450</name>
</gene>